<name>A0A918LNB5_9ACTN</name>
<dbReference type="InterPro" id="IPR052019">
    <property type="entry name" value="F420H2_bilvrd_red/Heme_oxyg"/>
</dbReference>
<dbReference type="InterPro" id="IPR012349">
    <property type="entry name" value="Split_barrel_FMN-bd"/>
</dbReference>
<dbReference type="InterPro" id="IPR011576">
    <property type="entry name" value="Pyridox_Oxase_N"/>
</dbReference>
<dbReference type="RefSeq" id="WP_019885757.1">
    <property type="nucleotide sequence ID" value="NZ_BMQQ01000005.1"/>
</dbReference>
<dbReference type="Pfam" id="PF01243">
    <property type="entry name" value="PNPOx_N"/>
    <property type="match status" value="1"/>
</dbReference>
<reference evidence="4" key="2">
    <citation type="submission" date="2020-09" db="EMBL/GenBank/DDBJ databases">
        <authorList>
            <person name="Sun Q."/>
            <person name="Ohkuma M."/>
        </authorList>
    </citation>
    <scope>NUCLEOTIDE SEQUENCE</scope>
    <source>
        <strain evidence="4">JCM 3172</strain>
    </source>
</reference>
<keyword evidence="5" id="KW-1185">Reference proteome</keyword>
<accession>A0A918LNB5</accession>
<dbReference type="PANTHER" id="PTHR35176">
    <property type="entry name" value="HEME OXYGENASE HI_0854-RELATED"/>
    <property type="match status" value="1"/>
</dbReference>
<dbReference type="GO" id="GO:0005829">
    <property type="term" value="C:cytosol"/>
    <property type="evidence" value="ECO:0007669"/>
    <property type="project" value="TreeGrafter"/>
</dbReference>
<feature type="compositionally biased region" description="Basic and acidic residues" evidence="2">
    <location>
        <begin position="8"/>
        <end position="17"/>
    </location>
</feature>
<evidence type="ECO:0000256" key="1">
    <source>
        <dbReference type="ARBA" id="ARBA00023002"/>
    </source>
</evidence>
<feature type="domain" description="Pyridoxamine 5'-phosphate oxidase N-terminal" evidence="3">
    <location>
        <begin position="26"/>
        <end position="124"/>
    </location>
</feature>
<dbReference type="EMBL" id="BMQQ01000005">
    <property type="protein sequence ID" value="GGT25706.1"/>
    <property type="molecule type" value="Genomic_DNA"/>
</dbReference>
<dbReference type="GO" id="GO:0070967">
    <property type="term" value="F:coenzyme F420 binding"/>
    <property type="evidence" value="ECO:0007669"/>
    <property type="project" value="TreeGrafter"/>
</dbReference>
<dbReference type="GO" id="GO:0016627">
    <property type="term" value="F:oxidoreductase activity, acting on the CH-CH group of donors"/>
    <property type="evidence" value="ECO:0007669"/>
    <property type="project" value="TreeGrafter"/>
</dbReference>
<protein>
    <submittedName>
        <fullName evidence="4">Pyridoxamine 5'-phosphate oxidase</fullName>
    </submittedName>
</protein>
<proteinExistence type="predicted"/>
<evidence type="ECO:0000256" key="2">
    <source>
        <dbReference type="SAM" id="MobiDB-lite"/>
    </source>
</evidence>
<sequence>MEQPTTELDPRYSDDKAAPTPWSDAVARLRAAEVFWLTTVRPDGRPHVTPLIAVWWDGSLHFCTGADERKARNLAHNREVVLTTGTNSLGEGFDVVVEGEAVRVTDEARLSELAAAYEEKYGPDWHFDVRDGAFQGDGHQALVFAVAPRTAFGFAKGEPYGQTRWRF</sequence>
<dbReference type="SUPFAM" id="SSF50475">
    <property type="entry name" value="FMN-binding split barrel"/>
    <property type="match status" value="1"/>
</dbReference>
<organism evidence="4 5">
    <name type="scientific">Streptomyces purpureus</name>
    <dbReference type="NCBI Taxonomy" id="1951"/>
    <lineage>
        <taxon>Bacteria</taxon>
        <taxon>Bacillati</taxon>
        <taxon>Actinomycetota</taxon>
        <taxon>Actinomycetes</taxon>
        <taxon>Kitasatosporales</taxon>
        <taxon>Streptomycetaceae</taxon>
        <taxon>Streptomyces</taxon>
    </lineage>
</organism>
<evidence type="ECO:0000259" key="3">
    <source>
        <dbReference type="Pfam" id="PF01243"/>
    </source>
</evidence>
<comment type="caution">
    <text evidence="4">The sequence shown here is derived from an EMBL/GenBank/DDBJ whole genome shotgun (WGS) entry which is preliminary data.</text>
</comment>
<gene>
    <name evidence="4" type="ORF">GCM10014713_18400</name>
</gene>
<keyword evidence="1" id="KW-0560">Oxidoreductase</keyword>
<dbReference type="PANTHER" id="PTHR35176:SF4">
    <property type="entry name" value="PYRIDOXAMINE 5'-PHOSPHATE OXIDASE-RELATED FMN-BINDING"/>
    <property type="match status" value="1"/>
</dbReference>
<dbReference type="AlphaFoldDB" id="A0A918LNB5"/>
<evidence type="ECO:0000313" key="5">
    <source>
        <dbReference type="Proteomes" id="UP000619486"/>
    </source>
</evidence>
<dbReference type="Proteomes" id="UP000619486">
    <property type="component" value="Unassembled WGS sequence"/>
</dbReference>
<dbReference type="Gene3D" id="2.30.110.10">
    <property type="entry name" value="Electron Transport, Fmn-binding Protein, Chain A"/>
    <property type="match status" value="1"/>
</dbReference>
<reference evidence="4" key="1">
    <citation type="journal article" date="2014" name="Int. J. Syst. Evol. Microbiol.">
        <title>Complete genome sequence of Corynebacterium casei LMG S-19264T (=DSM 44701T), isolated from a smear-ripened cheese.</title>
        <authorList>
            <consortium name="US DOE Joint Genome Institute (JGI-PGF)"/>
            <person name="Walter F."/>
            <person name="Albersmeier A."/>
            <person name="Kalinowski J."/>
            <person name="Ruckert C."/>
        </authorList>
    </citation>
    <scope>NUCLEOTIDE SEQUENCE</scope>
    <source>
        <strain evidence="4">JCM 3172</strain>
    </source>
</reference>
<evidence type="ECO:0000313" key="4">
    <source>
        <dbReference type="EMBL" id="GGT25706.1"/>
    </source>
</evidence>
<feature type="region of interest" description="Disordered" evidence="2">
    <location>
        <begin position="1"/>
        <end position="20"/>
    </location>
</feature>